<proteinExistence type="predicted"/>
<accession>A0ABZ0I7Q5</accession>
<reference evidence="3 4" key="1">
    <citation type="submission" date="2023-10" db="EMBL/GenBank/DDBJ databases">
        <title>Two novel species belonging to the OM43/NOR5 clade.</title>
        <authorList>
            <person name="Park M."/>
        </authorList>
    </citation>
    <scope>NUCLEOTIDE SEQUENCE [LARGE SCALE GENOMIC DNA]</scope>
    <source>
        <strain evidence="3 4">IMCC45268</strain>
    </source>
</reference>
<feature type="domain" description="SnoaL-like" evidence="2">
    <location>
        <begin position="24"/>
        <end position="147"/>
    </location>
</feature>
<dbReference type="RefSeq" id="WP_407326246.1">
    <property type="nucleotide sequence ID" value="NZ_CP136865.1"/>
</dbReference>
<dbReference type="InterPro" id="IPR032710">
    <property type="entry name" value="NTF2-like_dom_sf"/>
</dbReference>
<dbReference type="InterPro" id="IPR011944">
    <property type="entry name" value="Steroid_delta5-4_isomerase"/>
</dbReference>
<dbReference type="Gene3D" id="3.10.450.50">
    <property type="match status" value="1"/>
</dbReference>
<dbReference type="Proteomes" id="UP001626549">
    <property type="component" value="Chromosome"/>
</dbReference>
<dbReference type="InterPro" id="IPR037401">
    <property type="entry name" value="SnoaL-like"/>
</dbReference>
<keyword evidence="4" id="KW-1185">Reference proteome</keyword>
<organism evidence="3 4">
    <name type="scientific">Congregibacter brevis</name>
    <dbReference type="NCBI Taxonomy" id="3081201"/>
    <lineage>
        <taxon>Bacteria</taxon>
        <taxon>Pseudomonadati</taxon>
        <taxon>Pseudomonadota</taxon>
        <taxon>Gammaproteobacteria</taxon>
        <taxon>Cellvibrionales</taxon>
        <taxon>Halieaceae</taxon>
        <taxon>Congregibacter</taxon>
    </lineage>
</organism>
<feature type="chain" id="PRO_5046055916" evidence="1">
    <location>
        <begin position="22"/>
        <end position="157"/>
    </location>
</feature>
<dbReference type="SUPFAM" id="SSF54427">
    <property type="entry name" value="NTF2-like"/>
    <property type="match status" value="1"/>
</dbReference>
<evidence type="ECO:0000313" key="4">
    <source>
        <dbReference type="Proteomes" id="UP001626549"/>
    </source>
</evidence>
<sequence length="157" mass="17282">MKIVFQVLATFICLITTEIWAQATLEDEQAIRNLIAEHAAASQTGDFEGLVGGYRDDSDVRWTDGVLMEGLSEIESGYREVLSNGAQVMAHRHPTDTIRIRFLSEDVAFADINSLPGVMGEVESPSHHQATTPFFVVFTKIAGEWGVAIERQGSSVR</sequence>
<evidence type="ECO:0000256" key="1">
    <source>
        <dbReference type="SAM" id="SignalP"/>
    </source>
</evidence>
<name>A0ABZ0I7Q5_9GAMM</name>
<dbReference type="Pfam" id="PF13577">
    <property type="entry name" value="SnoaL_4"/>
    <property type="match status" value="1"/>
</dbReference>
<keyword evidence="1" id="KW-0732">Signal</keyword>
<evidence type="ECO:0000313" key="3">
    <source>
        <dbReference type="EMBL" id="WOJ95548.1"/>
    </source>
</evidence>
<dbReference type="NCBIfam" id="TIGR02246">
    <property type="entry name" value="SgcJ/EcaC family oxidoreductase"/>
    <property type="match status" value="1"/>
</dbReference>
<protein>
    <submittedName>
        <fullName evidence="3">SgcJ/EcaC family oxidoreductase</fullName>
    </submittedName>
</protein>
<dbReference type="EMBL" id="CP136865">
    <property type="protein sequence ID" value="WOJ95548.1"/>
    <property type="molecule type" value="Genomic_DNA"/>
</dbReference>
<evidence type="ECO:0000259" key="2">
    <source>
        <dbReference type="Pfam" id="PF13577"/>
    </source>
</evidence>
<gene>
    <name evidence="3" type="ORF">R0137_09805</name>
</gene>
<feature type="signal peptide" evidence="1">
    <location>
        <begin position="1"/>
        <end position="21"/>
    </location>
</feature>